<dbReference type="Pfam" id="PF07715">
    <property type="entry name" value="Plug"/>
    <property type="match status" value="1"/>
</dbReference>
<dbReference type="RefSeq" id="WP_206089625.1">
    <property type="nucleotide sequence ID" value="NZ_CP065053.1"/>
</dbReference>
<dbReference type="Gene3D" id="2.40.170.20">
    <property type="entry name" value="TonB-dependent receptor, beta-barrel domain"/>
    <property type="match status" value="1"/>
</dbReference>
<dbReference type="InterPro" id="IPR037066">
    <property type="entry name" value="Plug_dom_sf"/>
</dbReference>
<evidence type="ECO:0000256" key="1">
    <source>
        <dbReference type="ARBA" id="ARBA00004442"/>
    </source>
</evidence>
<keyword evidence="3 5" id="KW-0472">Membrane</keyword>
<evidence type="ECO:0000256" key="6">
    <source>
        <dbReference type="SAM" id="SignalP"/>
    </source>
</evidence>
<evidence type="ECO:0000313" key="10">
    <source>
        <dbReference type="Proteomes" id="UP000662888"/>
    </source>
</evidence>
<dbReference type="InterPro" id="IPR010104">
    <property type="entry name" value="TonB_rcpt_bac"/>
</dbReference>
<dbReference type="EMBL" id="CP065053">
    <property type="protein sequence ID" value="QPI50023.1"/>
    <property type="molecule type" value="Genomic_DNA"/>
</dbReference>
<dbReference type="Pfam" id="PF00593">
    <property type="entry name" value="TonB_dep_Rec_b-barrel"/>
    <property type="match status" value="1"/>
</dbReference>
<dbReference type="InterPro" id="IPR036942">
    <property type="entry name" value="Beta-barrel_TonB_sf"/>
</dbReference>
<name>A0AA48WE01_9BURK</name>
<dbReference type="Proteomes" id="UP000662888">
    <property type="component" value="Chromosome"/>
</dbReference>
<comment type="similarity">
    <text evidence="2 5">Belongs to the TonB-dependent receptor family.</text>
</comment>
<proteinExistence type="inferred from homology"/>
<keyword evidence="9" id="KW-0675">Receptor</keyword>
<comment type="subcellular location">
    <subcellularLocation>
        <location evidence="1 5">Cell outer membrane</location>
    </subcellularLocation>
</comment>
<evidence type="ECO:0000259" key="7">
    <source>
        <dbReference type="Pfam" id="PF00593"/>
    </source>
</evidence>
<keyword evidence="10" id="KW-1185">Reference proteome</keyword>
<evidence type="ECO:0000256" key="4">
    <source>
        <dbReference type="ARBA" id="ARBA00023237"/>
    </source>
</evidence>
<organism evidence="9 10">
    <name type="scientific">Massilia antarctica</name>
    <dbReference type="NCBI Taxonomy" id="2765360"/>
    <lineage>
        <taxon>Bacteria</taxon>
        <taxon>Pseudomonadati</taxon>
        <taxon>Pseudomonadota</taxon>
        <taxon>Betaproteobacteria</taxon>
        <taxon>Burkholderiales</taxon>
        <taxon>Oxalobacteraceae</taxon>
        <taxon>Telluria group</taxon>
        <taxon>Massilia</taxon>
    </lineage>
</organism>
<dbReference type="PANTHER" id="PTHR40980">
    <property type="entry name" value="PLUG DOMAIN-CONTAINING PROTEIN"/>
    <property type="match status" value="1"/>
</dbReference>
<evidence type="ECO:0000256" key="5">
    <source>
        <dbReference type="RuleBase" id="RU003357"/>
    </source>
</evidence>
<accession>A0AA48WE01</accession>
<sequence length="873" mass="94496">MTSHAQGPVTAISRTPLTLKLTVAALAGAGILSSASVWAQDAVAADSTSVVTVSGVRKAAQSAQTIKRNADEVLDSIVAEEAGKFPDKNVAEMLGRITGVQIRRENGEAREVVIRGLPGLVTLLNGREMFTAGKEGRSLYLADIPAAMLQRVDVYKTQGADMVEGGTAGVIDVRTARPFDAKGFTASVTGRVENRDKSKTNDPNLSGMISNRWKTGYGEIGALLGLSYQDGNYHDEVTWNSPPKDRAADLGAGISAPDELGHVLYQGQRKRVAANLALQWRPNADLEFFAEGISTEIHHDAERQFYVGSLGLNKNSSYTLIPGTNQVQTATSTNANPFALGSTQAPHDYSLGSQGAIGARWNAAPGWRVTTELARTLSKVRQEFPIVDLIAAPPTITGNTYVNGGAQFSYPGYDMTNPNNYRVATFFDNHNHAEGRSTDWRADTTWSPDNDGVIKEVSSGVRVAKRTAAYVHELNGFQPAPGSIPLASVPGLACNSMPMAGDYGMASWVTPCASYMHDNIASLRTLFNVNGNGTRTGDDKLSGFNNQETTYAIYTKAKYGFRAGAIPVDGTVGVRVVRTSGVLNGYSQANGVILPVSSSPTSTDVLPNATLKAMILPEVQARLTAGKSVQRANFDQFNPGVSYNVPSTTVQAVGTGGNPDLKPIEGKNFDAAAEWYFAPTGSLTATLFRHDFKNYILTSSTKETYNGIVYDVNRPRNMSKGKLQGAELSYQQFYDKLPGWLGGFGLQANVTYMKGELTDTGGVLKPFVGMSKLSYNIVGLYERDGWSGRLAYNWRDKYVDTFNYRGLGFDLIVDPIKTTDASISYKISDAMSVTMDVENLLDRKYHDYHGVASNPRDIRRYDRVVGLSLRYKM</sequence>
<protein>
    <submittedName>
        <fullName evidence="9">TonB-dependent receptor</fullName>
    </submittedName>
</protein>
<dbReference type="InterPro" id="IPR012910">
    <property type="entry name" value="Plug_dom"/>
</dbReference>
<dbReference type="PANTHER" id="PTHR40980:SF4">
    <property type="entry name" value="TONB-DEPENDENT RECEPTOR-LIKE BETA-BARREL DOMAIN-CONTAINING PROTEIN"/>
    <property type="match status" value="1"/>
</dbReference>
<evidence type="ECO:0000256" key="2">
    <source>
        <dbReference type="ARBA" id="ARBA00009810"/>
    </source>
</evidence>
<evidence type="ECO:0000313" key="9">
    <source>
        <dbReference type="EMBL" id="QPI50023.1"/>
    </source>
</evidence>
<keyword evidence="5" id="KW-0798">TonB box</keyword>
<evidence type="ECO:0000259" key="8">
    <source>
        <dbReference type="Pfam" id="PF07715"/>
    </source>
</evidence>
<dbReference type="InterPro" id="IPR000531">
    <property type="entry name" value="Beta-barrel_TonB"/>
</dbReference>
<keyword evidence="6" id="KW-0732">Signal</keyword>
<feature type="domain" description="TonB-dependent receptor-like beta-barrel" evidence="7">
    <location>
        <begin position="405"/>
        <end position="840"/>
    </location>
</feature>
<reference evidence="9 10" key="1">
    <citation type="submission" date="2020-11" db="EMBL/GenBank/DDBJ databases">
        <authorList>
            <person name="Sun Q."/>
        </authorList>
    </citation>
    <scope>NUCLEOTIDE SEQUENCE [LARGE SCALE GENOMIC DNA]</scope>
    <source>
        <strain evidence="9 10">P8398</strain>
    </source>
</reference>
<keyword evidence="4" id="KW-0998">Cell outer membrane</keyword>
<dbReference type="Gene3D" id="2.170.130.10">
    <property type="entry name" value="TonB-dependent receptor, plug domain"/>
    <property type="match status" value="1"/>
</dbReference>
<dbReference type="NCBIfam" id="TIGR01782">
    <property type="entry name" value="TonB-Xanth-Caul"/>
    <property type="match status" value="1"/>
</dbReference>
<feature type="signal peptide" evidence="6">
    <location>
        <begin position="1"/>
        <end position="39"/>
    </location>
</feature>
<gene>
    <name evidence="9" type="ORF">IV454_32290</name>
</gene>
<feature type="domain" description="TonB-dependent receptor plug" evidence="8">
    <location>
        <begin position="69"/>
        <end position="170"/>
    </location>
</feature>
<feature type="chain" id="PRO_5046961094" evidence="6">
    <location>
        <begin position="40"/>
        <end position="873"/>
    </location>
</feature>
<dbReference type="SUPFAM" id="SSF56935">
    <property type="entry name" value="Porins"/>
    <property type="match status" value="1"/>
</dbReference>
<evidence type="ECO:0000256" key="3">
    <source>
        <dbReference type="ARBA" id="ARBA00023136"/>
    </source>
</evidence>